<feature type="domain" description="Reverse transcriptase" evidence="1">
    <location>
        <begin position="196"/>
        <end position="419"/>
    </location>
</feature>
<dbReference type="Pfam" id="PF00078">
    <property type="entry name" value="RVT_1"/>
    <property type="match status" value="1"/>
</dbReference>
<dbReference type="PANTHER" id="PTHR33116">
    <property type="entry name" value="REVERSE TRANSCRIPTASE ZINC-BINDING DOMAIN-CONTAINING PROTEIN-RELATED-RELATED"/>
    <property type="match status" value="1"/>
</dbReference>
<dbReference type="PANTHER" id="PTHR33116:SF85">
    <property type="entry name" value="REVERSE TRANSCRIPTASE ZINC-BINDING DOMAIN-CONTAINING PROTEIN"/>
    <property type="match status" value="1"/>
</dbReference>
<evidence type="ECO:0000313" key="2">
    <source>
        <dbReference type="EMBL" id="RVW44959.1"/>
    </source>
</evidence>
<name>A0A438EBC2_VITVI</name>
<accession>A0A438EBC2</accession>
<organism evidence="2 3">
    <name type="scientific">Vitis vinifera</name>
    <name type="common">Grape</name>
    <dbReference type="NCBI Taxonomy" id="29760"/>
    <lineage>
        <taxon>Eukaryota</taxon>
        <taxon>Viridiplantae</taxon>
        <taxon>Streptophyta</taxon>
        <taxon>Embryophyta</taxon>
        <taxon>Tracheophyta</taxon>
        <taxon>Spermatophyta</taxon>
        <taxon>Magnoliopsida</taxon>
        <taxon>eudicotyledons</taxon>
        <taxon>Gunneridae</taxon>
        <taxon>Pentapetalae</taxon>
        <taxon>rosids</taxon>
        <taxon>Vitales</taxon>
        <taxon>Vitaceae</taxon>
        <taxon>Viteae</taxon>
        <taxon>Vitis</taxon>
    </lineage>
</organism>
<dbReference type="EMBL" id="QGNW01001338">
    <property type="protein sequence ID" value="RVW44959.1"/>
    <property type="molecule type" value="Genomic_DNA"/>
</dbReference>
<proteinExistence type="predicted"/>
<evidence type="ECO:0000313" key="3">
    <source>
        <dbReference type="Proteomes" id="UP000288805"/>
    </source>
</evidence>
<dbReference type="CDD" id="cd01650">
    <property type="entry name" value="RT_nLTR_like"/>
    <property type="match status" value="1"/>
</dbReference>
<dbReference type="InterPro" id="IPR036691">
    <property type="entry name" value="Endo/exonu/phosph_ase_sf"/>
</dbReference>
<sequence>MKRYSEVIRELGLRDFPLVGGPFTWIGGLNSKVASRLDRFLILDQWEDHFSAITQSTLPRLVFDHNPIVLEAGDFSLDKSPFRFENMWQKIEGFKDLVRSWWNGYSVEGYSSHCIAKKLKALKKDLKNWNKEVVGNVSFNRAEAFSCLQCWEAKENENPLTPGDVEAKNLALEDYKKWALLEETSWRQKSREIWLKSVIGEVIFDSQQAFVHGRQILDAVLIANEALDSRLKDNMSGLLLKLDIEKAFDHVNWDFLMDVMSKIGFGHIWMKWCSSTATFSIFINGSPSGFFCSSRGLRRDDPLSPYLFLFAMEALSQLLSCARNGGFIFGFKVGGRGREGLIVSHLLFIDDTLIFCDADADRLQYLSWTFMWFEAISRLKVKLSKSEVIPVGEGILMETLASILGCKIGRLPTTYLGFPLGAPYKSTGVWDAVEERFKKRLSLWKIQYLFKGGRLTLLKNTLFSLPTYFLSLFVIPKRVYARLEKIQRDFLWGGGALENKPHLVSWKVICATKNDGGLGICNLDIFNKALLGKWLWRFANENESLWKQSISNKNDLQEGGWCSKGVRGRYGVGVWKAIRNNWENFRSHSRFTVGDDTRVKFWKDLWCENQSLEEAFPILFNLSVNKEGWVAEA</sequence>
<gene>
    <name evidence="2" type="primary">VvCHDh000004_1209</name>
    <name evidence="2" type="ORF">CK203_077959</name>
</gene>
<evidence type="ECO:0000259" key="1">
    <source>
        <dbReference type="Pfam" id="PF00078"/>
    </source>
</evidence>
<reference evidence="2 3" key="1">
    <citation type="journal article" date="2018" name="PLoS Genet.">
        <title>Population sequencing reveals clonal diversity and ancestral inbreeding in the grapevine cultivar Chardonnay.</title>
        <authorList>
            <person name="Roach M.J."/>
            <person name="Johnson D.L."/>
            <person name="Bohlmann J."/>
            <person name="van Vuuren H.J."/>
            <person name="Jones S.J."/>
            <person name="Pretorius I.S."/>
            <person name="Schmidt S.A."/>
            <person name="Borneman A.R."/>
        </authorList>
    </citation>
    <scope>NUCLEOTIDE SEQUENCE [LARGE SCALE GENOMIC DNA]</scope>
    <source>
        <strain evidence="3">cv. Chardonnay</strain>
        <tissue evidence="2">Leaf</tissue>
    </source>
</reference>
<dbReference type="SUPFAM" id="SSF56672">
    <property type="entry name" value="DNA/RNA polymerases"/>
    <property type="match status" value="1"/>
</dbReference>
<dbReference type="InterPro" id="IPR000477">
    <property type="entry name" value="RT_dom"/>
</dbReference>
<comment type="caution">
    <text evidence="2">The sequence shown here is derived from an EMBL/GenBank/DDBJ whole genome shotgun (WGS) entry which is preliminary data.</text>
</comment>
<dbReference type="InterPro" id="IPR043502">
    <property type="entry name" value="DNA/RNA_pol_sf"/>
</dbReference>
<dbReference type="Proteomes" id="UP000288805">
    <property type="component" value="Unassembled WGS sequence"/>
</dbReference>
<protein>
    <submittedName>
        <fullName evidence="2">Putative ribonuclease H protein</fullName>
    </submittedName>
</protein>
<dbReference type="SUPFAM" id="SSF56219">
    <property type="entry name" value="DNase I-like"/>
    <property type="match status" value="1"/>
</dbReference>
<dbReference type="AlphaFoldDB" id="A0A438EBC2"/>